<accession>A0ABP0T1W7</accession>
<evidence type="ECO:0000259" key="6">
    <source>
        <dbReference type="Pfam" id="PF00520"/>
    </source>
</evidence>
<comment type="caution">
    <text evidence="7">The sequence shown here is derived from an EMBL/GenBank/DDBJ whole genome shotgun (WGS) entry which is preliminary data.</text>
</comment>
<feature type="non-terminal residue" evidence="7">
    <location>
        <position position="1"/>
    </location>
</feature>
<name>A0ABP0T1W7_9DINO</name>
<keyword evidence="4 5" id="KW-0472">Membrane</keyword>
<keyword evidence="8" id="KW-1185">Reference proteome</keyword>
<evidence type="ECO:0000256" key="2">
    <source>
        <dbReference type="ARBA" id="ARBA00022692"/>
    </source>
</evidence>
<evidence type="ECO:0000313" key="8">
    <source>
        <dbReference type="Proteomes" id="UP001642484"/>
    </source>
</evidence>
<dbReference type="SUPFAM" id="SSF81324">
    <property type="entry name" value="Voltage-gated potassium channels"/>
    <property type="match status" value="1"/>
</dbReference>
<sequence>LAVSQCLQRCEQEEGCLGVIYGQVEGPRRVELRCFLAGVGEDDVLMEYSCSSPGCVSRVSSRALLELSQTLQCWQKRWQRCEDPGEPPVEEDRESEERLASILSELRSKLKSLPAMSSTARGVFRLHFRHVLVILGGVCRLLGRAADQADATVQRCLHAAQATLEGPTGGGAWILLVPIGLGLLGQHLRSCFVQRWEKLQELKAAEKVSYADLVFPDCHDFVTSGPHPVPMLVSSGLMPESPDSPQVCEMLELPPARGRTEARRRAMTPPRPRSLLPVFKARHEDDHSSDPEQEVPPHVSHWRELEKIKKADRPKVRAKDEALIERPKQRAAQPHPSLELLRGVVARLYYSQITAGLYLATMVLAALLLCITLGMETPLRDAPRALLFLEGIITLSLVVEVILRAIVQGRNYLKSWWNAVDGSLAVLSSGLFFFAAPRAAGEAQKEDVELSQSLVMARVIFQFVRVLRIASLARRASTARGPDVSFANVTEMLEFTDLEDFDFTLLKQEIQDQHRKDDFGL</sequence>
<protein>
    <recommendedName>
        <fullName evidence="6">Ion transport domain-containing protein</fullName>
    </recommendedName>
</protein>
<dbReference type="Gene3D" id="1.20.120.350">
    <property type="entry name" value="Voltage-gated potassium channels. Chain C"/>
    <property type="match status" value="1"/>
</dbReference>
<keyword evidence="2 5" id="KW-0812">Transmembrane</keyword>
<keyword evidence="3 5" id="KW-1133">Transmembrane helix</keyword>
<dbReference type="Proteomes" id="UP001642484">
    <property type="component" value="Unassembled WGS sequence"/>
</dbReference>
<evidence type="ECO:0000256" key="4">
    <source>
        <dbReference type="ARBA" id="ARBA00023136"/>
    </source>
</evidence>
<dbReference type="PANTHER" id="PTHR38483">
    <property type="entry name" value="CHROMOSOME 1, WHOLE GENOME SHOTGUN SEQUENCE"/>
    <property type="match status" value="1"/>
</dbReference>
<evidence type="ECO:0000256" key="5">
    <source>
        <dbReference type="SAM" id="Phobius"/>
    </source>
</evidence>
<evidence type="ECO:0000256" key="3">
    <source>
        <dbReference type="ARBA" id="ARBA00022989"/>
    </source>
</evidence>
<proteinExistence type="predicted"/>
<evidence type="ECO:0000256" key="1">
    <source>
        <dbReference type="ARBA" id="ARBA00004141"/>
    </source>
</evidence>
<dbReference type="PANTHER" id="PTHR38483:SF1">
    <property type="entry name" value="ION TRANSPORT DOMAIN-CONTAINING PROTEIN"/>
    <property type="match status" value="1"/>
</dbReference>
<dbReference type="InterPro" id="IPR005821">
    <property type="entry name" value="Ion_trans_dom"/>
</dbReference>
<comment type="subcellular location">
    <subcellularLocation>
        <location evidence="1">Membrane</location>
        <topology evidence="1">Multi-pass membrane protein</topology>
    </subcellularLocation>
</comment>
<evidence type="ECO:0000313" key="7">
    <source>
        <dbReference type="EMBL" id="CAK9118707.1"/>
    </source>
</evidence>
<dbReference type="InterPro" id="IPR027359">
    <property type="entry name" value="Volt_channel_dom_sf"/>
</dbReference>
<gene>
    <name evidence="7" type="ORF">CCMP2556_LOCUS55724</name>
</gene>
<reference evidence="7 8" key="1">
    <citation type="submission" date="2024-02" db="EMBL/GenBank/DDBJ databases">
        <authorList>
            <person name="Chen Y."/>
            <person name="Shah S."/>
            <person name="Dougan E. K."/>
            <person name="Thang M."/>
            <person name="Chan C."/>
        </authorList>
    </citation>
    <scope>NUCLEOTIDE SEQUENCE [LARGE SCALE GENOMIC DNA]</scope>
</reference>
<dbReference type="EMBL" id="CAXAMN010029094">
    <property type="protein sequence ID" value="CAK9118707.1"/>
    <property type="molecule type" value="Genomic_DNA"/>
</dbReference>
<organism evidence="7 8">
    <name type="scientific">Durusdinium trenchii</name>
    <dbReference type="NCBI Taxonomy" id="1381693"/>
    <lineage>
        <taxon>Eukaryota</taxon>
        <taxon>Sar</taxon>
        <taxon>Alveolata</taxon>
        <taxon>Dinophyceae</taxon>
        <taxon>Suessiales</taxon>
        <taxon>Symbiodiniaceae</taxon>
        <taxon>Durusdinium</taxon>
    </lineage>
</organism>
<feature type="transmembrane region" description="Helical" evidence="5">
    <location>
        <begin position="386"/>
        <end position="407"/>
    </location>
</feature>
<dbReference type="Pfam" id="PF00520">
    <property type="entry name" value="Ion_trans"/>
    <property type="match status" value="1"/>
</dbReference>
<feature type="transmembrane region" description="Helical" evidence="5">
    <location>
        <begin position="355"/>
        <end position="374"/>
    </location>
</feature>
<feature type="domain" description="Ion transport" evidence="6">
    <location>
        <begin position="361"/>
        <end position="479"/>
    </location>
</feature>